<organism evidence="8 9">
    <name type="scientific">Aquatica leii</name>
    <dbReference type="NCBI Taxonomy" id="1421715"/>
    <lineage>
        <taxon>Eukaryota</taxon>
        <taxon>Metazoa</taxon>
        <taxon>Ecdysozoa</taxon>
        <taxon>Arthropoda</taxon>
        <taxon>Hexapoda</taxon>
        <taxon>Insecta</taxon>
        <taxon>Pterygota</taxon>
        <taxon>Neoptera</taxon>
        <taxon>Endopterygota</taxon>
        <taxon>Coleoptera</taxon>
        <taxon>Polyphaga</taxon>
        <taxon>Elateriformia</taxon>
        <taxon>Elateroidea</taxon>
        <taxon>Lampyridae</taxon>
        <taxon>Luciolinae</taxon>
        <taxon>Aquatica</taxon>
    </lineage>
</organism>
<evidence type="ECO:0000313" key="8">
    <source>
        <dbReference type="EMBL" id="KAK4873467.1"/>
    </source>
</evidence>
<evidence type="ECO:0008006" key="10">
    <source>
        <dbReference type="Google" id="ProtNLM"/>
    </source>
</evidence>
<keyword evidence="9" id="KW-1185">Reference proteome</keyword>
<dbReference type="EMBL" id="JARPUR010000007">
    <property type="protein sequence ID" value="KAK4873467.1"/>
    <property type="molecule type" value="Genomic_DNA"/>
</dbReference>
<evidence type="ECO:0000256" key="7">
    <source>
        <dbReference type="SAM" id="SignalP"/>
    </source>
</evidence>
<feature type="region of interest" description="Disordered" evidence="6">
    <location>
        <begin position="249"/>
        <end position="279"/>
    </location>
</feature>
<dbReference type="InterPro" id="IPR036201">
    <property type="entry name" value="Pacifastin_dom_sf"/>
</dbReference>
<name>A0AAN7SC30_9COLE</name>
<keyword evidence="7" id="KW-0732">Signal</keyword>
<dbReference type="GO" id="GO:0005576">
    <property type="term" value="C:extracellular region"/>
    <property type="evidence" value="ECO:0007669"/>
    <property type="project" value="UniProtKB-SubCell"/>
</dbReference>
<evidence type="ECO:0000256" key="3">
    <source>
        <dbReference type="ARBA" id="ARBA00022690"/>
    </source>
</evidence>
<keyword evidence="2" id="KW-0964">Secreted</keyword>
<evidence type="ECO:0000256" key="5">
    <source>
        <dbReference type="ARBA" id="ARBA00029459"/>
    </source>
</evidence>
<proteinExistence type="inferred from homology"/>
<comment type="subcellular location">
    <subcellularLocation>
        <location evidence="1">Secreted</location>
    </subcellularLocation>
</comment>
<dbReference type="Proteomes" id="UP001353858">
    <property type="component" value="Unassembled WGS sequence"/>
</dbReference>
<evidence type="ECO:0000256" key="1">
    <source>
        <dbReference type="ARBA" id="ARBA00004613"/>
    </source>
</evidence>
<sequence>MKLQIFVLIIPLIFHYNYGEDHEDVFQCRENVTYILDGVHQCECVPNLNYTLNCDLTKCPDKPVIKVDCVLGSNWKVGCTECWCRIIVFTAVYAIDNKPFECENGVSYKENNCNYCHCSNKVLMCTMKACHGPEYDKMYNCTATAPYKVDCNDCWCAKPQGTICTVRECNKKVGKILPTAHIISYVGNILPSAHWDDVLPKCIFLVMWDLENPLHRQNALEYLYSLPNDEENSDEEPDDDANEEMDILESIDSNTSNTRYTSGRITPRPSSPTNQFLNSPSPECENGVLYRENDCNNCDCSNQLLICKMKPCQSETYRNLTKCVVGTAWQNDCNDCWCIEKIKTICTYRNCANKAYPPC</sequence>
<feature type="chain" id="PRO_5042985916" description="VWFC domain-containing protein" evidence="7">
    <location>
        <begin position="20"/>
        <end position="359"/>
    </location>
</feature>
<accession>A0AAN7SC30</accession>
<dbReference type="AlphaFoldDB" id="A0AAN7SC30"/>
<dbReference type="SUPFAM" id="SSF57283">
    <property type="entry name" value="PMP inhibitors"/>
    <property type="match status" value="1"/>
</dbReference>
<comment type="similarity">
    <text evidence="5">Belongs to the protease inhibitor I19 family.</text>
</comment>
<feature type="compositionally biased region" description="Polar residues" evidence="6">
    <location>
        <begin position="251"/>
        <end position="264"/>
    </location>
</feature>
<evidence type="ECO:0000256" key="6">
    <source>
        <dbReference type="SAM" id="MobiDB-lite"/>
    </source>
</evidence>
<keyword evidence="4" id="KW-0722">Serine protease inhibitor</keyword>
<dbReference type="GO" id="GO:0004867">
    <property type="term" value="F:serine-type endopeptidase inhibitor activity"/>
    <property type="evidence" value="ECO:0007669"/>
    <property type="project" value="UniProtKB-KW"/>
</dbReference>
<gene>
    <name evidence="8" type="ORF">RN001_015496</name>
</gene>
<feature type="signal peptide" evidence="7">
    <location>
        <begin position="1"/>
        <end position="19"/>
    </location>
</feature>
<comment type="caution">
    <text evidence="8">The sequence shown here is derived from an EMBL/GenBank/DDBJ whole genome shotgun (WGS) entry which is preliminary data.</text>
</comment>
<keyword evidence="3" id="KW-0646">Protease inhibitor</keyword>
<reference evidence="9" key="1">
    <citation type="submission" date="2023-01" db="EMBL/GenBank/DDBJ databases">
        <title>Key to firefly adult light organ development and bioluminescence: homeobox transcription factors regulate luciferase expression and transportation to peroxisome.</title>
        <authorList>
            <person name="Fu X."/>
        </authorList>
    </citation>
    <scope>NUCLEOTIDE SEQUENCE [LARGE SCALE GENOMIC DNA]</scope>
</reference>
<evidence type="ECO:0000256" key="4">
    <source>
        <dbReference type="ARBA" id="ARBA00022900"/>
    </source>
</evidence>
<evidence type="ECO:0000256" key="2">
    <source>
        <dbReference type="ARBA" id="ARBA00022525"/>
    </source>
</evidence>
<protein>
    <recommendedName>
        <fullName evidence="10">VWFC domain-containing protein</fullName>
    </recommendedName>
</protein>
<evidence type="ECO:0000313" key="9">
    <source>
        <dbReference type="Proteomes" id="UP001353858"/>
    </source>
</evidence>